<dbReference type="Proteomes" id="UP000249340">
    <property type="component" value="Chromosome"/>
</dbReference>
<dbReference type="PANTHER" id="PTHR35526:SF3">
    <property type="entry name" value="ANTI-SIGMA-F FACTOR RSBW"/>
    <property type="match status" value="1"/>
</dbReference>
<dbReference type="Gene3D" id="3.30.565.10">
    <property type="entry name" value="Histidine kinase-like ATPase, C-terminal domain"/>
    <property type="match status" value="1"/>
</dbReference>
<keyword evidence="1" id="KW-0723">Serine/threonine-protein kinase</keyword>
<feature type="compositionally biased region" description="Pro residues" evidence="2">
    <location>
        <begin position="81"/>
        <end position="97"/>
    </location>
</feature>
<gene>
    <name evidence="4" type="ORF">C7M71_015670</name>
</gene>
<dbReference type="GO" id="GO:0004674">
    <property type="term" value="F:protein serine/threonine kinase activity"/>
    <property type="evidence" value="ECO:0007669"/>
    <property type="project" value="UniProtKB-KW"/>
</dbReference>
<dbReference type="PANTHER" id="PTHR35526">
    <property type="entry name" value="ANTI-SIGMA-F FACTOR RSBW-RELATED"/>
    <property type="match status" value="1"/>
</dbReference>
<evidence type="ECO:0000256" key="1">
    <source>
        <dbReference type="ARBA" id="ARBA00022527"/>
    </source>
</evidence>
<keyword evidence="1" id="KW-0418">Kinase</keyword>
<dbReference type="InterPro" id="IPR036890">
    <property type="entry name" value="HATPase_C_sf"/>
</dbReference>
<feature type="region of interest" description="Disordered" evidence="2">
    <location>
        <begin position="1"/>
        <end position="97"/>
    </location>
</feature>
<feature type="domain" description="Histidine kinase/HSP90-like ATPase" evidence="3">
    <location>
        <begin position="107"/>
        <end position="222"/>
    </location>
</feature>
<keyword evidence="5" id="KW-1185">Reference proteome</keyword>
<organism evidence="4 5">
    <name type="scientific">Peterkaempfera bronchialis</name>
    <dbReference type="NCBI Taxonomy" id="2126346"/>
    <lineage>
        <taxon>Bacteria</taxon>
        <taxon>Bacillati</taxon>
        <taxon>Actinomycetota</taxon>
        <taxon>Actinomycetes</taxon>
        <taxon>Kitasatosporales</taxon>
        <taxon>Streptomycetaceae</taxon>
        <taxon>Peterkaempfera</taxon>
    </lineage>
</organism>
<dbReference type="AlphaFoldDB" id="A0A345SY47"/>
<accession>A0A345SY47</accession>
<dbReference type="SUPFAM" id="SSF55874">
    <property type="entry name" value="ATPase domain of HSP90 chaperone/DNA topoisomerase II/histidine kinase"/>
    <property type="match status" value="1"/>
</dbReference>
<evidence type="ECO:0000313" key="4">
    <source>
        <dbReference type="EMBL" id="AXI78652.1"/>
    </source>
</evidence>
<dbReference type="InterPro" id="IPR050267">
    <property type="entry name" value="Anti-sigma-factor_SerPK"/>
</dbReference>
<reference evidence="5" key="1">
    <citation type="submission" date="2018-07" db="EMBL/GenBank/DDBJ databases">
        <title>Streptacidiphilus bronchialis DSM 106435 chromosome.</title>
        <authorList>
            <person name="Batra D."/>
            <person name="Gulvik C.A."/>
        </authorList>
    </citation>
    <scope>NUCLEOTIDE SEQUENCE [LARGE SCALE GENOMIC DNA]</scope>
    <source>
        <strain evidence="5">DSM 106435</strain>
    </source>
</reference>
<dbReference type="GO" id="GO:0005524">
    <property type="term" value="F:ATP binding"/>
    <property type="evidence" value="ECO:0007669"/>
    <property type="project" value="UniProtKB-KW"/>
</dbReference>
<dbReference type="InterPro" id="IPR003594">
    <property type="entry name" value="HATPase_dom"/>
</dbReference>
<evidence type="ECO:0000259" key="3">
    <source>
        <dbReference type="Pfam" id="PF13581"/>
    </source>
</evidence>
<dbReference type="CDD" id="cd16936">
    <property type="entry name" value="HATPase_RsbW-like"/>
    <property type="match status" value="1"/>
</dbReference>
<protein>
    <submittedName>
        <fullName evidence="4">ATP-binding protein</fullName>
    </submittedName>
</protein>
<sequence>MRTPGTPGQKSLRDGFPSPPSTRHDQDCRAMRAISVPSHTVCPSPLSGPASACGTGAEGERAVHPPRVGSRATAERAPVHRPGPPRTHAAPTPPPVPQQRRMVMALAARPESVPLARGTLRRLLTAWRIDPDEDTAAGAVLVLSELVTNAITHGTAEELIASSVTLSVSLLPPPAPGAPRVLRLSVHDPGRTRPRLRRADAEEEHGRGLLLVSATTDRWGCESLPGDGKRVWAELDLLP</sequence>
<keyword evidence="4" id="KW-0547">Nucleotide-binding</keyword>
<keyword evidence="1" id="KW-0808">Transferase</keyword>
<dbReference type="KEGG" id="stri:C7M71_015670"/>
<dbReference type="OrthoDB" id="3852691at2"/>
<name>A0A345SY47_9ACTN</name>
<dbReference type="Pfam" id="PF13581">
    <property type="entry name" value="HATPase_c_2"/>
    <property type="match status" value="1"/>
</dbReference>
<dbReference type="EMBL" id="CP031264">
    <property type="protein sequence ID" value="AXI78652.1"/>
    <property type="molecule type" value="Genomic_DNA"/>
</dbReference>
<keyword evidence="4" id="KW-0067">ATP-binding</keyword>
<proteinExistence type="predicted"/>
<evidence type="ECO:0000313" key="5">
    <source>
        <dbReference type="Proteomes" id="UP000249340"/>
    </source>
</evidence>
<evidence type="ECO:0000256" key="2">
    <source>
        <dbReference type="SAM" id="MobiDB-lite"/>
    </source>
</evidence>